<evidence type="ECO:0000256" key="1">
    <source>
        <dbReference type="ARBA" id="ARBA00009296"/>
    </source>
</evidence>
<dbReference type="GO" id="GO:0003735">
    <property type="term" value="F:structural constituent of ribosome"/>
    <property type="evidence" value="ECO:0007669"/>
    <property type="project" value="InterPro"/>
</dbReference>
<protein>
    <recommendedName>
        <fullName evidence="7 8">Large ribosomal subunit protein bL31</fullName>
    </recommendedName>
</protein>
<dbReference type="NCBIfam" id="NF000612">
    <property type="entry name" value="PRK00019.1"/>
    <property type="match status" value="1"/>
</dbReference>
<evidence type="ECO:0000256" key="7">
    <source>
        <dbReference type="ARBA" id="ARBA00035687"/>
    </source>
</evidence>
<dbReference type="GO" id="GO:0006412">
    <property type="term" value="P:translation"/>
    <property type="evidence" value="ECO:0007669"/>
    <property type="project" value="UniProtKB-UniRule"/>
</dbReference>
<evidence type="ECO:0000313" key="10">
    <source>
        <dbReference type="Proteomes" id="UP000001803"/>
    </source>
</evidence>
<keyword evidence="5 8" id="KW-0689">Ribosomal protein</keyword>
<dbReference type="NCBIfam" id="TIGR00105">
    <property type="entry name" value="L31"/>
    <property type="match status" value="1"/>
</dbReference>
<feature type="binding site" evidence="8">
    <location>
        <position position="41"/>
    </location>
    <ligand>
        <name>Zn(2+)</name>
        <dbReference type="ChEBI" id="CHEBI:29105"/>
    </ligand>
</feature>
<feature type="binding site" evidence="8">
    <location>
        <position position="21"/>
    </location>
    <ligand>
        <name>Zn(2+)</name>
        <dbReference type="ChEBI" id="CHEBI:29105"/>
    </ligand>
</feature>
<keyword evidence="4 8" id="KW-0694">RNA-binding</keyword>
<feature type="binding site" evidence="8">
    <location>
        <position position="44"/>
    </location>
    <ligand>
        <name>Zn(2+)</name>
        <dbReference type="ChEBI" id="CHEBI:29105"/>
    </ligand>
</feature>
<reference evidence="9 10" key="1">
    <citation type="journal article" date="2009" name="PLoS ONE">
        <title>Genome sequence of the pathogenic intestinal spirochete Brachyspira hyodysenteriae reveals adaptations to its lifestyle in the porcine large intestine.</title>
        <authorList>
            <person name="Bellgard M.I."/>
            <person name="Wanchanthuek P."/>
            <person name="La T."/>
            <person name="Ryan K."/>
            <person name="Moolhuijzen P."/>
            <person name="Albertyn Z."/>
            <person name="Shaban B."/>
            <person name="Motro Y."/>
            <person name="Dunn D.S."/>
            <person name="Schibeci D."/>
            <person name="Hunter A."/>
            <person name="Barrero R."/>
            <person name="Phillips N.D."/>
            <person name="Hampson D.J."/>
        </authorList>
    </citation>
    <scope>NUCLEOTIDE SEQUENCE [LARGE SCALE GENOMIC DNA]</scope>
    <source>
        <strain evidence="10">ATCC 49526 / WA1</strain>
    </source>
</reference>
<name>A0A3B6V8Y5_BRAHW</name>
<dbReference type="STRING" id="565034.BHWA1_01303"/>
<dbReference type="InterPro" id="IPR042105">
    <property type="entry name" value="Ribosomal_bL31_sf"/>
</dbReference>
<comment type="function">
    <text evidence="8">Binds the 23S rRNA.</text>
</comment>
<dbReference type="GO" id="GO:0046872">
    <property type="term" value="F:metal ion binding"/>
    <property type="evidence" value="ECO:0007669"/>
    <property type="project" value="UniProtKB-KW"/>
</dbReference>
<dbReference type="NCBIfam" id="NF001809">
    <property type="entry name" value="PRK00528.1"/>
    <property type="match status" value="1"/>
</dbReference>
<comment type="similarity">
    <text evidence="1 8">Belongs to the bacterial ribosomal protein bL31 family. Type A subfamily.</text>
</comment>
<evidence type="ECO:0000256" key="5">
    <source>
        <dbReference type="ARBA" id="ARBA00022980"/>
    </source>
</evidence>
<dbReference type="PROSITE" id="PS01143">
    <property type="entry name" value="RIBOSOMAL_L31"/>
    <property type="match status" value="1"/>
</dbReference>
<dbReference type="HAMAP" id="MF_00501">
    <property type="entry name" value="Ribosomal_bL31_1"/>
    <property type="match status" value="1"/>
</dbReference>
<dbReference type="KEGG" id="bhy:BHWA1_01303"/>
<proteinExistence type="inferred from homology"/>
<feature type="binding site" evidence="8">
    <location>
        <position position="23"/>
    </location>
    <ligand>
        <name>Zn(2+)</name>
        <dbReference type="ChEBI" id="CHEBI:29105"/>
    </ligand>
</feature>
<keyword evidence="10" id="KW-1185">Reference proteome</keyword>
<comment type="subunit">
    <text evidence="2 8">Part of the 50S ribosomal subunit.</text>
</comment>
<evidence type="ECO:0000256" key="3">
    <source>
        <dbReference type="ARBA" id="ARBA00022730"/>
    </source>
</evidence>
<dbReference type="Gene3D" id="4.10.830.30">
    <property type="entry name" value="Ribosomal protein L31"/>
    <property type="match status" value="1"/>
</dbReference>
<dbReference type="GO" id="GO:0005840">
    <property type="term" value="C:ribosome"/>
    <property type="evidence" value="ECO:0007669"/>
    <property type="project" value="UniProtKB-KW"/>
</dbReference>
<dbReference type="SUPFAM" id="SSF143800">
    <property type="entry name" value="L28p-like"/>
    <property type="match status" value="1"/>
</dbReference>
<sequence>MGEAKMKKDIHPQYFETDVNCACGANFKIHSVQKSLHVDICHNCHPFFTGKQKILDTAGRVDKFKKRYGLKK</sequence>
<organism evidence="9 10">
    <name type="scientific">Brachyspira hyodysenteriae (strain ATCC 49526 / WA1)</name>
    <dbReference type="NCBI Taxonomy" id="565034"/>
    <lineage>
        <taxon>Bacteria</taxon>
        <taxon>Pseudomonadati</taxon>
        <taxon>Spirochaetota</taxon>
        <taxon>Spirochaetia</taxon>
        <taxon>Brachyspirales</taxon>
        <taxon>Brachyspiraceae</taxon>
        <taxon>Brachyspira</taxon>
    </lineage>
</organism>
<keyword evidence="3 8" id="KW-0699">rRNA-binding</keyword>
<accession>A0A3B6V8Y5</accession>
<keyword evidence="6 8" id="KW-0687">Ribonucleoprotein</keyword>
<keyword evidence="8" id="KW-0862">Zinc</keyword>
<dbReference type="InterPro" id="IPR027491">
    <property type="entry name" value="Ribosomal_bL31_A"/>
</dbReference>
<dbReference type="EMBL" id="CP001357">
    <property type="protein sequence ID" value="ACN83782.1"/>
    <property type="molecule type" value="Genomic_DNA"/>
</dbReference>
<dbReference type="PANTHER" id="PTHR33280:SF1">
    <property type="entry name" value="LARGE RIBOSOMAL SUBUNIT PROTEIN BL31C"/>
    <property type="match status" value="1"/>
</dbReference>
<dbReference type="InterPro" id="IPR034704">
    <property type="entry name" value="Ribosomal_bL28/bL31-like_sf"/>
</dbReference>
<evidence type="ECO:0000256" key="6">
    <source>
        <dbReference type="ARBA" id="ARBA00023274"/>
    </source>
</evidence>
<evidence type="ECO:0000256" key="4">
    <source>
        <dbReference type="ARBA" id="ARBA00022884"/>
    </source>
</evidence>
<evidence type="ECO:0000256" key="2">
    <source>
        <dbReference type="ARBA" id="ARBA00011838"/>
    </source>
</evidence>
<evidence type="ECO:0000313" key="9">
    <source>
        <dbReference type="EMBL" id="ACN83782.1"/>
    </source>
</evidence>
<dbReference type="AlphaFoldDB" id="A0A3B6V8Y5"/>
<dbReference type="GO" id="GO:1990904">
    <property type="term" value="C:ribonucleoprotein complex"/>
    <property type="evidence" value="ECO:0007669"/>
    <property type="project" value="UniProtKB-KW"/>
</dbReference>
<dbReference type="PANTHER" id="PTHR33280">
    <property type="entry name" value="50S RIBOSOMAL PROTEIN L31, CHLOROPLASTIC"/>
    <property type="match status" value="1"/>
</dbReference>
<gene>
    <name evidence="8 9" type="primary">rpmE</name>
    <name evidence="9" type="ordered locus">BHWA1_01303</name>
</gene>
<dbReference type="Proteomes" id="UP000001803">
    <property type="component" value="Chromosome"/>
</dbReference>
<dbReference type="PRINTS" id="PR01249">
    <property type="entry name" value="RIBOSOMALL31"/>
</dbReference>
<dbReference type="GO" id="GO:0019843">
    <property type="term" value="F:rRNA binding"/>
    <property type="evidence" value="ECO:0007669"/>
    <property type="project" value="UniProtKB-KW"/>
</dbReference>
<dbReference type="Pfam" id="PF01197">
    <property type="entry name" value="Ribosomal_L31"/>
    <property type="match status" value="1"/>
</dbReference>
<evidence type="ECO:0000256" key="8">
    <source>
        <dbReference type="HAMAP-Rule" id="MF_00501"/>
    </source>
</evidence>
<dbReference type="InterPro" id="IPR002150">
    <property type="entry name" value="Ribosomal_bL31"/>
</dbReference>
<keyword evidence="8" id="KW-0479">Metal-binding</keyword>
<comment type="cofactor">
    <cofactor evidence="8">
        <name>Zn(2+)</name>
        <dbReference type="ChEBI" id="CHEBI:29105"/>
    </cofactor>
    <text evidence="8">Binds 1 zinc ion per subunit.</text>
</comment>